<dbReference type="RefSeq" id="WP_379105847.1">
    <property type="nucleotide sequence ID" value="NZ_JBHUGZ010000030.1"/>
</dbReference>
<proteinExistence type="predicted"/>
<keyword evidence="1" id="KW-0812">Transmembrane</keyword>
<evidence type="ECO:0000313" key="2">
    <source>
        <dbReference type="EMBL" id="MFD1987658.1"/>
    </source>
</evidence>
<feature type="transmembrane region" description="Helical" evidence="1">
    <location>
        <begin position="47"/>
        <end position="74"/>
    </location>
</feature>
<dbReference type="Proteomes" id="UP001597405">
    <property type="component" value="Unassembled WGS sequence"/>
</dbReference>
<comment type="caution">
    <text evidence="2">The sequence shown here is derived from an EMBL/GenBank/DDBJ whole genome shotgun (WGS) entry which is preliminary data.</text>
</comment>
<gene>
    <name evidence="2" type="ORF">ACFSOZ_35140</name>
</gene>
<feature type="transmembrane region" description="Helical" evidence="1">
    <location>
        <begin position="237"/>
        <end position="258"/>
    </location>
</feature>
<feature type="transmembrane region" description="Helical" evidence="1">
    <location>
        <begin position="15"/>
        <end position="35"/>
    </location>
</feature>
<evidence type="ECO:0000313" key="3">
    <source>
        <dbReference type="Proteomes" id="UP001597405"/>
    </source>
</evidence>
<organism evidence="2 3">
    <name type="scientific">Mesorhizobium newzealandense</name>
    <dbReference type="NCBI Taxonomy" id="1300302"/>
    <lineage>
        <taxon>Bacteria</taxon>
        <taxon>Pseudomonadati</taxon>
        <taxon>Pseudomonadota</taxon>
        <taxon>Alphaproteobacteria</taxon>
        <taxon>Hyphomicrobiales</taxon>
        <taxon>Phyllobacteriaceae</taxon>
        <taxon>Mesorhizobium</taxon>
    </lineage>
</organism>
<keyword evidence="1" id="KW-1133">Transmembrane helix</keyword>
<reference evidence="3" key="1">
    <citation type="journal article" date="2019" name="Int. J. Syst. Evol. Microbiol.">
        <title>The Global Catalogue of Microorganisms (GCM) 10K type strain sequencing project: providing services to taxonomists for standard genome sequencing and annotation.</title>
        <authorList>
            <consortium name="The Broad Institute Genomics Platform"/>
            <consortium name="The Broad Institute Genome Sequencing Center for Infectious Disease"/>
            <person name="Wu L."/>
            <person name="Ma J."/>
        </authorList>
    </citation>
    <scope>NUCLEOTIDE SEQUENCE [LARGE SCALE GENOMIC DNA]</scope>
    <source>
        <strain evidence="3">CGMCC 1.16225</strain>
    </source>
</reference>
<evidence type="ECO:0000256" key="1">
    <source>
        <dbReference type="SAM" id="Phobius"/>
    </source>
</evidence>
<feature type="transmembrane region" description="Helical" evidence="1">
    <location>
        <begin position="207"/>
        <end position="225"/>
    </location>
</feature>
<feature type="transmembrane region" description="Helical" evidence="1">
    <location>
        <begin position="166"/>
        <end position="187"/>
    </location>
</feature>
<protein>
    <submittedName>
        <fullName evidence="2">Uncharacterized protein</fullName>
    </submittedName>
</protein>
<accession>A0ABW4UM74</accession>
<dbReference type="EMBL" id="JBHUGZ010000030">
    <property type="protein sequence ID" value="MFD1987658.1"/>
    <property type="molecule type" value="Genomic_DNA"/>
</dbReference>
<name>A0ABW4UM74_9HYPH</name>
<keyword evidence="1" id="KW-0472">Membrane</keyword>
<keyword evidence="3" id="KW-1185">Reference proteome</keyword>
<feature type="transmembrane region" description="Helical" evidence="1">
    <location>
        <begin position="135"/>
        <end position="154"/>
    </location>
</feature>
<sequence>MQTAPPAKSSKLKSIVRLGGLAVSLAALVFVGLAIHRSFGDLQRHLISPLFLIAILGCAIAYAVILQLVGIAWYRFLVLVDGPSFGLGRALGIFGRTQIYKYLPSNVMHMVGRFALARSAGASNRALAVAQIGELSITVLAAGALGVLLAWPIFQGAYARYGPDNPALTMGLITAGLLALAIGMGLLFRFRMADIGGRALVVSAEAFVLYVLFFIGNGLLIVALFRTLNDGGQMAELIGIGAAAWLIGFVVPGAPGGLGVREAVLIMGLTAAGLPPPSATAVALGNRLVTVLGDCLIAFVALILRKRKSA</sequence>